<evidence type="ECO:0008006" key="3">
    <source>
        <dbReference type="Google" id="ProtNLM"/>
    </source>
</evidence>
<dbReference type="Proteomes" id="UP000297646">
    <property type="component" value="Unassembled WGS sequence"/>
</dbReference>
<protein>
    <recommendedName>
        <fullName evidence="3">SIR2-like domain-containing protein</fullName>
    </recommendedName>
</protein>
<dbReference type="EMBL" id="PVSN01000008">
    <property type="protein sequence ID" value="TGE75677.1"/>
    <property type="molecule type" value="Genomic_DNA"/>
</dbReference>
<dbReference type="AlphaFoldDB" id="A0A4Z0S0F0"/>
<evidence type="ECO:0000313" key="1">
    <source>
        <dbReference type="EMBL" id="TGE75677.1"/>
    </source>
</evidence>
<dbReference type="OrthoDB" id="9810135at2"/>
<evidence type="ECO:0000313" key="2">
    <source>
        <dbReference type="Proteomes" id="UP000297646"/>
    </source>
</evidence>
<name>A0A4Z0S0F0_WEICO</name>
<proteinExistence type="predicted"/>
<gene>
    <name evidence="1" type="ORF">C6P11_01250</name>
</gene>
<sequence length="425" mass="48885">MDVGKVECMQVDTSNPQLLILGNGFDMAAGLASGFKDFFDSRQGMINAGEYSNTVWDEVFSHWRRNHTFSSDDASWRDVENVMYAFLTTHEKIVTSIMMYIRLRQIGVDRSSETALNAEKISSAYNLTEKEAEEIWRLSSRIYNIVGSRYSNVFSDAFERAGFDFFLSGTSRMPLNEFKQYDFGHVTTIYLDELHLFEADFKKYLDGAVEDKQETYVKAAQAQFNELLVDLSPRADKQSTYVMNFNYTMKAWKIGSYDTPRSHALSVHGNLDAGDIVFGIDSFHIHKGETDEMLDTKLLPFSKTYRTLMFATPNRVKLDAQNFKVFKFYGQSLGVQDYSYFMSLFDEANLYGGDVTLIFYYSLYPGVTKKEVQMETFNRVSVLINRYGQTLDNEAHGRNLLHKLQLEGRIIVRDIEFTDNAEISK</sequence>
<reference evidence="1 2" key="1">
    <citation type="submission" date="2018-03" db="EMBL/GenBank/DDBJ databases">
        <title>Genome sequencing of Weissella confusa isolates.</title>
        <authorList>
            <person name="Kajala I."/>
            <person name="Baruah R."/>
            <person name="Bergsveinson J."/>
            <person name="Juvonen R."/>
            <person name="Ziola B."/>
        </authorList>
    </citation>
    <scope>NUCLEOTIDE SEQUENCE [LARGE SCALE GENOMIC DNA]</scope>
    <source>
        <strain evidence="1 2">VTT E-062653</strain>
    </source>
</reference>
<accession>A0A4Z0S0F0</accession>
<organism evidence="1 2">
    <name type="scientific">Weissella confusa</name>
    <name type="common">Lactobacillus confusus</name>
    <dbReference type="NCBI Taxonomy" id="1583"/>
    <lineage>
        <taxon>Bacteria</taxon>
        <taxon>Bacillati</taxon>
        <taxon>Bacillota</taxon>
        <taxon>Bacilli</taxon>
        <taxon>Lactobacillales</taxon>
        <taxon>Lactobacillaceae</taxon>
        <taxon>Weissella</taxon>
    </lineage>
</organism>
<comment type="caution">
    <text evidence="1">The sequence shown here is derived from an EMBL/GenBank/DDBJ whole genome shotgun (WGS) entry which is preliminary data.</text>
</comment>